<evidence type="ECO:0000256" key="3">
    <source>
        <dbReference type="ARBA" id="ARBA00022679"/>
    </source>
</evidence>
<name>A0AAD5MUV1_PARTN</name>
<dbReference type="EMBL" id="JAHQIW010001996">
    <property type="protein sequence ID" value="KAJ1354184.1"/>
    <property type="molecule type" value="Genomic_DNA"/>
</dbReference>
<organism evidence="7 8">
    <name type="scientific">Parelaphostrongylus tenuis</name>
    <name type="common">Meningeal worm</name>
    <dbReference type="NCBI Taxonomy" id="148309"/>
    <lineage>
        <taxon>Eukaryota</taxon>
        <taxon>Metazoa</taxon>
        <taxon>Ecdysozoa</taxon>
        <taxon>Nematoda</taxon>
        <taxon>Chromadorea</taxon>
        <taxon>Rhabditida</taxon>
        <taxon>Rhabditina</taxon>
        <taxon>Rhabditomorpha</taxon>
        <taxon>Strongyloidea</taxon>
        <taxon>Metastrongylidae</taxon>
        <taxon>Parelaphostrongylus</taxon>
    </lineage>
</organism>
<dbReference type="GO" id="GO:0006744">
    <property type="term" value="P:ubiquinone biosynthetic process"/>
    <property type="evidence" value="ECO:0007669"/>
    <property type="project" value="TreeGrafter"/>
</dbReference>
<dbReference type="InterPro" id="IPR034646">
    <property type="entry name" value="ADCK3_dom"/>
</dbReference>
<dbReference type="Proteomes" id="UP001196413">
    <property type="component" value="Unassembled WGS sequence"/>
</dbReference>
<keyword evidence="8" id="KW-1185">Reference proteome</keyword>
<dbReference type="Pfam" id="PF03109">
    <property type="entry name" value="ABC1"/>
    <property type="match status" value="1"/>
</dbReference>
<reference evidence="7" key="1">
    <citation type="submission" date="2021-06" db="EMBL/GenBank/DDBJ databases">
        <title>Parelaphostrongylus tenuis whole genome reference sequence.</title>
        <authorList>
            <person name="Garwood T.J."/>
            <person name="Larsen P.A."/>
            <person name="Fountain-Jones N.M."/>
            <person name="Garbe J.R."/>
            <person name="Macchietto M.G."/>
            <person name="Kania S.A."/>
            <person name="Gerhold R.W."/>
            <person name="Richards J.E."/>
            <person name="Wolf T.M."/>
        </authorList>
    </citation>
    <scope>NUCLEOTIDE SEQUENCE</scope>
    <source>
        <strain evidence="7">MNPRO001-30</strain>
        <tissue evidence="7">Meninges</tissue>
    </source>
</reference>
<keyword evidence="5" id="KW-0067">ATP-binding</keyword>
<sequence length="275" mass="31474">MLSLQDPDTVPAYLLEIFERVRQSADFMPRRQVHKQMTASFGPSWRTRFSSFEDRPFAAASIGQVHRAVLLDGKKVAVKIQYPGVAEGIDSDIDNLEKFVEVARKELALECDYMREARAMRKFRELLADFKDFYVPGFDFHVVESLTTNRVLTAEYVVGKPVDKCINEPQVVRDYIAGKFIELCLMRYSFGGLCKRIRIGRTSFWESIQNRVSLKFSFGGDFLPFIARSTSDCLGEPRMVLLDFGASRSYGKKFVDGYIKLIKAASERDARKILE</sequence>
<dbReference type="AlphaFoldDB" id="A0AAD5MUV1"/>
<dbReference type="PANTHER" id="PTHR43851:SF3">
    <property type="entry name" value="COENZYME Q8"/>
    <property type="match status" value="1"/>
</dbReference>
<accession>A0AAD5MUV1</accession>
<evidence type="ECO:0000256" key="4">
    <source>
        <dbReference type="ARBA" id="ARBA00022741"/>
    </source>
</evidence>
<dbReference type="InterPro" id="IPR004147">
    <property type="entry name" value="ABC1_dom"/>
</dbReference>
<dbReference type="GO" id="GO:0005524">
    <property type="term" value="F:ATP binding"/>
    <property type="evidence" value="ECO:0007669"/>
    <property type="project" value="UniProtKB-KW"/>
</dbReference>
<evidence type="ECO:0000313" key="7">
    <source>
        <dbReference type="EMBL" id="KAJ1354184.1"/>
    </source>
</evidence>
<protein>
    <recommendedName>
        <fullName evidence="6">ABC1 atypical kinase-like domain-containing protein</fullName>
    </recommendedName>
</protein>
<comment type="caution">
    <text evidence="7">The sequence shown here is derived from an EMBL/GenBank/DDBJ whole genome shotgun (WGS) entry which is preliminary data.</text>
</comment>
<evidence type="ECO:0000256" key="5">
    <source>
        <dbReference type="ARBA" id="ARBA00022840"/>
    </source>
</evidence>
<comment type="pathway">
    <text evidence="1">Cofactor biosynthesis; ubiquinone biosynthesis.</text>
</comment>
<dbReference type="PANTHER" id="PTHR43851">
    <property type="match status" value="1"/>
</dbReference>
<dbReference type="CDD" id="cd13970">
    <property type="entry name" value="ABC1_ADCK3"/>
    <property type="match status" value="1"/>
</dbReference>
<keyword evidence="4" id="KW-0547">Nucleotide-binding</keyword>
<evidence type="ECO:0000313" key="8">
    <source>
        <dbReference type="Proteomes" id="UP001196413"/>
    </source>
</evidence>
<dbReference type="GO" id="GO:0016740">
    <property type="term" value="F:transferase activity"/>
    <property type="evidence" value="ECO:0007669"/>
    <property type="project" value="UniProtKB-KW"/>
</dbReference>
<dbReference type="InterPro" id="IPR011009">
    <property type="entry name" value="Kinase-like_dom_sf"/>
</dbReference>
<proteinExistence type="inferred from homology"/>
<evidence type="ECO:0000259" key="6">
    <source>
        <dbReference type="Pfam" id="PF03109"/>
    </source>
</evidence>
<feature type="domain" description="ABC1 atypical kinase-like" evidence="6">
    <location>
        <begin position="21"/>
        <end position="186"/>
    </location>
</feature>
<keyword evidence="3" id="KW-0808">Transferase</keyword>
<gene>
    <name evidence="7" type="ORF">KIN20_011029</name>
</gene>
<dbReference type="SUPFAM" id="SSF56112">
    <property type="entry name" value="Protein kinase-like (PK-like)"/>
    <property type="match status" value="1"/>
</dbReference>
<evidence type="ECO:0000256" key="1">
    <source>
        <dbReference type="ARBA" id="ARBA00004749"/>
    </source>
</evidence>
<evidence type="ECO:0000256" key="2">
    <source>
        <dbReference type="ARBA" id="ARBA00009670"/>
    </source>
</evidence>
<comment type="similarity">
    <text evidence="2">Belongs to the protein kinase superfamily. ADCK protein kinase family.</text>
</comment>
<dbReference type="InterPro" id="IPR051409">
    <property type="entry name" value="Atypical_kinase_ADCK"/>
</dbReference>